<evidence type="ECO:0000313" key="2">
    <source>
        <dbReference type="EMBL" id="CAE7031610.1"/>
    </source>
</evidence>
<feature type="compositionally biased region" description="Polar residues" evidence="1">
    <location>
        <begin position="203"/>
        <end position="219"/>
    </location>
</feature>
<accession>A0A6S6W060</accession>
<feature type="region of interest" description="Disordered" evidence="1">
    <location>
        <begin position="390"/>
        <end position="423"/>
    </location>
</feature>
<feature type="region of interest" description="Disordered" evidence="1">
    <location>
        <begin position="164"/>
        <end position="232"/>
    </location>
</feature>
<protein>
    <submittedName>
        <fullName evidence="2">PAT1 multi-domain protein</fullName>
    </submittedName>
</protein>
<feature type="compositionally biased region" description="Basic and acidic residues" evidence="1">
    <location>
        <begin position="390"/>
        <end position="408"/>
    </location>
</feature>
<evidence type="ECO:0000313" key="3">
    <source>
        <dbReference type="Proteomes" id="UP000472372"/>
    </source>
</evidence>
<feature type="region of interest" description="Disordered" evidence="1">
    <location>
        <begin position="250"/>
        <end position="318"/>
    </location>
</feature>
<name>A0A6S6W060_9PLEO</name>
<dbReference type="AlphaFoldDB" id="A0A6S6W060"/>
<sequence length="463" mass="50686">MSSPKPIDPQWLSDTLTPYLRYAFSHALRRNARIKPYIQRAVNACKTNPSKPGQDSDAQFEQVLQTVERRCRGLPVQKNSITDNLEALAQFFIERAQAKGPYELPDLGTPGGGDRVGACLPPKPVVTDNIIDPRLCSALPGQFASSELSGTLSKAEDQFYRKQDQKRKNLLTMSPPITPQLSSTAEKPRTATLGSDATRGHQQRQASVPQPGHQQSHTPVPQPGPHQGFGVLIPRERPTAYNDIMSGRITANTAQPRNEQGWAESLGTSEKPAHADTSAPRQQEAPTPTPTPHVHPPPGLSLEPPQPKEPAFQQQKTPRSIFSRLPALPSQQLAAPTAPNPPHRRESITTPDIPLWSTPAELEAEMAAFRDLPRAEKMARLTKILTSLQEKHTEKAGGEEEARKRRDAAIVAPLSQSQGQVEADGEAVYHPGYLNVKCRFEAPGFGGVKNVPGAHLQVKKEKE</sequence>
<feature type="compositionally biased region" description="Pro residues" evidence="1">
    <location>
        <begin position="287"/>
        <end position="308"/>
    </location>
</feature>
<dbReference type="Proteomes" id="UP000472372">
    <property type="component" value="Chromosome 4"/>
</dbReference>
<gene>
    <name evidence="2" type="ORF">PTTW11_04833</name>
</gene>
<proteinExistence type="predicted"/>
<evidence type="ECO:0000256" key="1">
    <source>
        <dbReference type="SAM" id="MobiDB-lite"/>
    </source>
</evidence>
<reference evidence="2" key="1">
    <citation type="submission" date="2021-02" db="EMBL/GenBank/DDBJ databases">
        <authorList>
            <person name="Syme A R."/>
            <person name="Syme A R."/>
            <person name="Moolhuijzen P."/>
        </authorList>
    </citation>
    <scope>NUCLEOTIDE SEQUENCE</scope>
    <source>
        <strain evidence="2">W1-1</strain>
    </source>
</reference>
<feature type="region of interest" description="Disordered" evidence="1">
    <location>
        <begin position="332"/>
        <end position="353"/>
    </location>
</feature>
<dbReference type="EMBL" id="HG992980">
    <property type="protein sequence ID" value="CAE7031610.1"/>
    <property type="molecule type" value="Genomic_DNA"/>
</dbReference>
<organism evidence="2 3">
    <name type="scientific">Pyrenophora teres f. teres</name>
    <dbReference type="NCBI Taxonomy" id="97479"/>
    <lineage>
        <taxon>Eukaryota</taxon>
        <taxon>Fungi</taxon>
        <taxon>Dikarya</taxon>
        <taxon>Ascomycota</taxon>
        <taxon>Pezizomycotina</taxon>
        <taxon>Dothideomycetes</taxon>
        <taxon>Pleosporomycetidae</taxon>
        <taxon>Pleosporales</taxon>
        <taxon>Pleosporineae</taxon>
        <taxon>Pleosporaceae</taxon>
        <taxon>Pyrenophora</taxon>
    </lineage>
</organism>